<comment type="caution">
    <text evidence="1">The sequence shown here is derived from an EMBL/GenBank/DDBJ whole genome shotgun (WGS) entry which is preliminary data.</text>
</comment>
<name>A0A3D9T6R4_9ACTN</name>
<keyword evidence="2" id="KW-1185">Reference proteome</keyword>
<reference evidence="1 2" key="1">
    <citation type="submission" date="2018-08" db="EMBL/GenBank/DDBJ databases">
        <title>Sequencing the genomes of 1000 actinobacteria strains.</title>
        <authorList>
            <person name="Klenk H.-P."/>
        </authorList>
    </citation>
    <scope>NUCLEOTIDE SEQUENCE [LARGE SCALE GENOMIC DNA]</scope>
    <source>
        <strain evidence="1 2">DSM 43927</strain>
    </source>
</reference>
<gene>
    <name evidence="1" type="ORF">DFJ69_6534</name>
</gene>
<accession>A0A3D9T6R4</accession>
<organism evidence="1 2">
    <name type="scientific">Thermomonospora umbrina</name>
    <dbReference type="NCBI Taxonomy" id="111806"/>
    <lineage>
        <taxon>Bacteria</taxon>
        <taxon>Bacillati</taxon>
        <taxon>Actinomycetota</taxon>
        <taxon>Actinomycetes</taxon>
        <taxon>Streptosporangiales</taxon>
        <taxon>Thermomonosporaceae</taxon>
        <taxon>Thermomonospora</taxon>
    </lineage>
</organism>
<dbReference type="AlphaFoldDB" id="A0A3D9T6R4"/>
<dbReference type="EMBL" id="QTTT01000001">
    <property type="protein sequence ID" value="REF00936.1"/>
    <property type="molecule type" value="Genomic_DNA"/>
</dbReference>
<evidence type="ECO:0000313" key="2">
    <source>
        <dbReference type="Proteomes" id="UP000256661"/>
    </source>
</evidence>
<dbReference type="Proteomes" id="UP000256661">
    <property type="component" value="Unassembled WGS sequence"/>
</dbReference>
<sequence length="191" mass="20492">MLRENLGVLPRLYDECESSLAGGGAALTERVSGGRRGDGLRLNEEAVAARSAVLSVLACWSAMVADERRVTRPARREATELAGFLAVHLDWLLAHQAAADFAEEILRAAAKARRAAHSAVLPEMDLGPCPHTGCTGVMSAMGYSRGNGRGHDVRCDAGHVWLPHQWLKLSRQIEGTRRRGGAEARHKGGAP</sequence>
<evidence type="ECO:0000313" key="1">
    <source>
        <dbReference type="EMBL" id="REF00936.1"/>
    </source>
</evidence>
<proteinExistence type="predicted"/>
<protein>
    <submittedName>
        <fullName evidence="1">Uncharacterized protein</fullName>
    </submittedName>
</protein>